<sequence>MPRANVINDTNFTSPSNVTDYILGPDAHLNVLTGTQFHAVGQGQITTDEGFQATVNFILHDNPSFNTLNAVAHTDVGVLHFNSSSYQHTDQLTGPAASLFDIDPSEYLSGSPTPY</sequence>
<dbReference type="KEGG" id="mno:Mnod_8739"/>
<dbReference type="Proteomes" id="UP000008207">
    <property type="component" value="Plasmid pMNOD01"/>
</dbReference>
<keyword evidence="2" id="KW-1185">Reference proteome</keyword>
<dbReference type="EMBL" id="CP001350">
    <property type="protein sequence ID" value="ACL62795.1"/>
    <property type="molecule type" value="Genomic_DNA"/>
</dbReference>
<dbReference type="RefSeq" id="WP_015934324.1">
    <property type="nucleotide sequence ID" value="NC_011892.1"/>
</dbReference>
<gene>
    <name evidence="1" type="ordered locus">Mnod_8739</name>
</gene>
<reference evidence="2" key="1">
    <citation type="submission" date="2009-01" db="EMBL/GenBank/DDBJ databases">
        <title>Complete sequence of plasmid 1 of Methylobacterium nodulans ORS 2060.</title>
        <authorList>
            <consortium name="US DOE Joint Genome Institute"/>
            <person name="Lucas S."/>
            <person name="Copeland A."/>
            <person name="Lapidus A."/>
            <person name="Glavina del Rio T."/>
            <person name="Dalin E."/>
            <person name="Tice H."/>
            <person name="Bruce D."/>
            <person name="Goodwin L."/>
            <person name="Pitluck S."/>
            <person name="Sims D."/>
            <person name="Brettin T."/>
            <person name="Detter J.C."/>
            <person name="Han C."/>
            <person name="Larimer F."/>
            <person name="Land M."/>
            <person name="Hauser L."/>
            <person name="Kyrpides N."/>
            <person name="Ivanova N."/>
            <person name="Marx C.J."/>
            <person name="Richardson P."/>
        </authorList>
    </citation>
    <scope>NUCLEOTIDE SEQUENCE [LARGE SCALE GENOMIC DNA]</scope>
    <source>
        <strain evidence="2">LMG 21967 / CNCM I-2342 / ORS 2060</strain>
        <plasmid evidence="2">Plasmid pMNOD01</plasmid>
    </source>
</reference>
<keyword evidence="1" id="KW-0614">Plasmid</keyword>
<protein>
    <submittedName>
        <fullName evidence="1">Uncharacterized protein</fullName>
    </submittedName>
</protein>
<dbReference type="HOGENOM" id="CLU_2106086_0_0_5"/>
<evidence type="ECO:0000313" key="2">
    <source>
        <dbReference type="Proteomes" id="UP000008207"/>
    </source>
</evidence>
<dbReference type="AlphaFoldDB" id="B8IWK5"/>
<name>B8IWK5_METNO</name>
<accession>B8IWK5</accession>
<geneLocation type="plasmid" evidence="1 2">
    <name>pMNOD01</name>
</geneLocation>
<proteinExistence type="predicted"/>
<evidence type="ECO:0000313" key="1">
    <source>
        <dbReference type="EMBL" id="ACL62795.1"/>
    </source>
</evidence>
<organism evidence="1 2">
    <name type="scientific">Methylobacterium nodulans (strain LMG 21967 / CNCM I-2342 / ORS 2060)</name>
    <dbReference type="NCBI Taxonomy" id="460265"/>
    <lineage>
        <taxon>Bacteria</taxon>
        <taxon>Pseudomonadati</taxon>
        <taxon>Pseudomonadota</taxon>
        <taxon>Alphaproteobacteria</taxon>
        <taxon>Hyphomicrobiales</taxon>
        <taxon>Methylobacteriaceae</taxon>
        <taxon>Methylobacterium</taxon>
    </lineage>
</organism>